<comment type="caution">
    <text evidence="2">The sequence shown here is derived from an EMBL/GenBank/DDBJ whole genome shotgun (WGS) entry which is preliminary data.</text>
</comment>
<name>A0A7W7QR35_9ACTN</name>
<protein>
    <submittedName>
        <fullName evidence="2">ABC-2 type transport system permease protein</fullName>
    </submittedName>
</protein>
<evidence type="ECO:0000313" key="2">
    <source>
        <dbReference type="EMBL" id="MBB4918068.1"/>
    </source>
</evidence>
<dbReference type="RefSeq" id="WP_184718874.1">
    <property type="nucleotide sequence ID" value="NZ_JACHJP010000005.1"/>
</dbReference>
<feature type="transmembrane region" description="Helical" evidence="1">
    <location>
        <begin position="243"/>
        <end position="261"/>
    </location>
</feature>
<keyword evidence="3" id="KW-1185">Reference proteome</keyword>
<feature type="transmembrane region" description="Helical" evidence="1">
    <location>
        <begin position="66"/>
        <end position="85"/>
    </location>
</feature>
<gene>
    <name evidence="2" type="ORF">FHS44_005188</name>
</gene>
<sequence>MNTWTRELARATAAEWVKLRSVRSTWWCLACMTVFLVLGALAIGGGTVTELVRDGQPGTLSASDPVTSAAVFAQFGLVALAMLTITPEYASGGIRTTLQATPVRGRVLAAKALVLAPVTFAAGVVAGGVATAAVHLVLSAEVFGGRVTAPFAEVVPDLLSMGVFFALVSVTTLGLGFATRSSAGTLTTAFMLLMGVPLLLVMTGTSIGFEASLRMPLFAGLAFMGSSDTPMGGAVPYPASQGLVWLLVWTVAATALGHAVLRRRDA</sequence>
<keyword evidence="1" id="KW-0472">Membrane</keyword>
<proteinExistence type="predicted"/>
<dbReference type="Pfam" id="PF12730">
    <property type="entry name" value="ABC2_membrane_4"/>
    <property type="match status" value="1"/>
</dbReference>
<feature type="transmembrane region" description="Helical" evidence="1">
    <location>
        <begin position="190"/>
        <end position="209"/>
    </location>
</feature>
<dbReference type="EMBL" id="JACHJP010000005">
    <property type="protein sequence ID" value="MBB4918068.1"/>
    <property type="molecule type" value="Genomic_DNA"/>
</dbReference>
<keyword evidence="1" id="KW-0812">Transmembrane</keyword>
<evidence type="ECO:0000256" key="1">
    <source>
        <dbReference type="SAM" id="Phobius"/>
    </source>
</evidence>
<feature type="transmembrane region" description="Helical" evidence="1">
    <location>
        <begin position="112"/>
        <end position="138"/>
    </location>
</feature>
<organism evidence="2 3">
    <name type="scientific">Streptosporangium saharense</name>
    <dbReference type="NCBI Taxonomy" id="1706840"/>
    <lineage>
        <taxon>Bacteria</taxon>
        <taxon>Bacillati</taxon>
        <taxon>Actinomycetota</taxon>
        <taxon>Actinomycetes</taxon>
        <taxon>Streptosporangiales</taxon>
        <taxon>Streptosporangiaceae</taxon>
        <taxon>Streptosporangium</taxon>
    </lineage>
</organism>
<feature type="transmembrane region" description="Helical" evidence="1">
    <location>
        <begin position="158"/>
        <end position="178"/>
    </location>
</feature>
<reference evidence="2 3" key="1">
    <citation type="submission" date="2020-08" db="EMBL/GenBank/DDBJ databases">
        <title>Genomic Encyclopedia of Type Strains, Phase III (KMG-III): the genomes of soil and plant-associated and newly described type strains.</title>
        <authorList>
            <person name="Whitman W."/>
        </authorList>
    </citation>
    <scope>NUCLEOTIDE SEQUENCE [LARGE SCALE GENOMIC DNA]</scope>
    <source>
        <strain evidence="2 3">CECT 8840</strain>
    </source>
</reference>
<evidence type="ECO:0000313" key="3">
    <source>
        <dbReference type="Proteomes" id="UP000552644"/>
    </source>
</evidence>
<dbReference type="Proteomes" id="UP000552644">
    <property type="component" value="Unassembled WGS sequence"/>
</dbReference>
<keyword evidence="1" id="KW-1133">Transmembrane helix</keyword>
<accession>A0A7W7QR35</accession>
<dbReference type="AlphaFoldDB" id="A0A7W7QR35"/>
<feature type="transmembrane region" description="Helical" evidence="1">
    <location>
        <begin position="26"/>
        <end position="46"/>
    </location>
</feature>